<evidence type="ECO:0000313" key="7">
    <source>
        <dbReference type="EMBL" id="EDS01395.1"/>
    </source>
</evidence>
<dbReference type="GO" id="GO:0042956">
    <property type="term" value="P:maltodextrin transmembrane transport"/>
    <property type="evidence" value="ECO:0007669"/>
    <property type="project" value="TreeGrafter"/>
</dbReference>
<evidence type="ECO:0000313" key="8">
    <source>
        <dbReference type="Proteomes" id="UP000005326"/>
    </source>
</evidence>
<sequence>MDVNTGFDFFTRHCAKEDHMKYKRSVSVFLAVLALIPAMMTAGCSEGSHIITQHTSRPDGTATSKPYATNSSLTKDDITLTVWESKDGPDEFIRKAGDSFHELYPNITIEYVNVEIPDAIINLKDKNSTVKRPDLFASPCDMAGELIANDLILPTIDTSFVNTVAMTFARDSVMYGDTMYGYPVSCETYALFYNKKFVDLNDIPSTWEGMIGWSKGFNTLYPGKYGFIFHADTVYYLAMLMSRDGNKLMSGNDYGLLNESAKYGMDLLGQMQEILPQNVTDFEYDDYDDLFLNGDAAFLVNGPWFVSKADASGIDYGIVNLPSFESGSNTYSIAGVRVMYVYSKSEHPKEADEFARYLLSEDMQRLRVKMTGTLPAANVDIDEKLDGFVNQLAFSYAMPNTPQTARFWEYGITVTKNVYAGKDPDEELKDYVDYLNGTDTPDNESNITDSLDSSNTE</sequence>
<evidence type="ECO:0000256" key="3">
    <source>
        <dbReference type="ARBA" id="ARBA00022597"/>
    </source>
</evidence>
<dbReference type="Gene3D" id="3.40.190.10">
    <property type="entry name" value="Periplasmic binding protein-like II"/>
    <property type="match status" value="2"/>
</dbReference>
<dbReference type="InterPro" id="IPR006060">
    <property type="entry name" value="Maltose/Cyclodextrin-bd"/>
</dbReference>
<keyword evidence="4" id="KW-0732">Signal</keyword>
<keyword evidence="2 5" id="KW-0813">Transport</keyword>
<dbReference type="GO" id="GO:0015768">
    <property type="term" value="P:maltose transport"/>
    <property type="evidence" value="ECO:0007669"/>
    <property type="project" value="TreeGrafter"/>
</dbReference>
<keyword evidence="5" id="KW-0472">Membrane</keyword>
<dbReference type="Pfam" id="PF13416">
    <property type="entry name" value="SBP_bac_8"/>
    <property type="match status" value="1"/>
</dbReference>
<evidence type="ECO:0000256" key="2">
    <source>
        <dbReference type="ARBA" id="ARBA00022448"/>
    </source>
</evidence>
<dbReference type="PANTHER" id="PTHR30061">
    <property type="entry name" value="MALTOSE-BINDING PERIPLASMIC PROTEIN"/>
    <property type="match status" value="1"/>
</dbReference>
<comment type="similarity">
    <text evidence="1 5">Belongs to the bacterial solute-binding protein 1 family.</text>
</comment>
<evidence type="ECO:0000256" key="1">
    <source>
        <dbReference type="ARBA" id="ARBA00008520"/>
    </source>
</evidence>
<keyword evidence="5" id="KW-0449">Lipoprotein</keyword>
<name>B0MLP6_9FIRM</name>
<gene>
    <name evidence="7" type="ORF">EUBSIR_00749</name>
</gene>
<evidence type="ECO:0000256" key="6">
    <source>
        <dbReference type="SAM" id="MobiDB-lite"/>
    </source>
</evidence>
<comment type="caution">
    <text evidence="7">The sequence shown here is derived from an EMBL/GenBank/DDBJ whole genome shotgun (WGS) entry which is preliminary data.</text>
</comment>
<evidence type="ECO:0000256" key="4">
    <source>
        <dbReference type="ARBA" id="ARBA00022729"/>
    </source>
</evidence>
<dbReference type="PRINTS" id="PR00181">
    <property type="entry name" value="MALTOSEBP"/>
</dbReference>
<dbReference type="InterPro" id="IPR006059">
    <property type="entry name" value="SBP"/>
</dbReference>
<dbReference type="GO" id="GO:0015144">
    <property type="term" value="F:carbohydrate transmembrane transporter activity"/>
    <property type="evidence" value="ECO:0007669"/>
    <property type="project" value="InterPro"/>
</dbReference>
<comment type="subcellular location">
    <subcellularLocation>
        <location evidence="5">Cell membrane</location>
        <topology evidence="5">Lipid-anchor</topology>
    </subcellularLocation>
</comment>
<accession>B0MLP6</accession>
<reference evidence="7" key="1">
    <citation type="submission" date="2007-10" db="EMBL/GenBank/DDBJ databases">
        <authorList>
            <person name="Fulton L."/>
            <person name="Clifton S."/>
            <person name="Fulton B."/>
            <person name="Xu J."/>
            <person name="Minx P."/>
            <person name="Pepin K.H."/>
            <person name="Johnson M."/>
            <person name="Thiruvilangam P."/>
            <person name="Bhonagiri V."/>
            <person name="Nash W.E."/>
            <person name="Mardis E.R."/>
            <person name="Wilson R.K."/>
        </authorList>
    </citation>
    <scope>NUCLEOTIDE SEQUENCE [LARGE SCALE GENOMIC DNA]</scope>
    <source>
        <strain evidence="7">DSM 15702</strain>
    </source>
</reference>
<protein>
    <recommendedName>
        <fullName evidence="5">Maltodextrin-binding protein</fullName>
    </recommendedName>
</protein>
<dbReference type="EMBL" id="ABCA03000038">
    <property type="protein sequence ID" value="EDS01395.1"/>
    <property type="molecule type" value="Genomic_DNA"/>
</dbReference>
<dbReference type="PANTHER" id="PTHR30061:SF50">
    <property type="entry name" value="MALTOSE_MALTODEXTRIN-BINDING PERIPLASMIC PROTEIN"/>
    <property type="match status" value="1"/>
</dbReference>
<evidence type="ECO:0000256" key="5">
    <source>
        <dbReference type="RuleBase" id="RU365005"/>
    </source>
</evidence>
<dbReference type="AlphaFoldDB" id="B0MLP6"/>
<keyword evidence="5" id="KW-1003">Cell membrane</keyword>
<dbReference type="Proteomes" id="UP000005326">
    <property type="component" value="Unassembled WGS sequence"/>
</dbReference>
<keyword evidence="8" id="KW-1185">Reference proteome</keyword>
<organism evidence="7 8">
    <name type="scientific">[Eubacterium] siraeum DSM 15702</name>
    <dbReference type="NCBI Taxonomy" id="428128"/>
    <lineage>
        <taxon>Bacteria</taxon>
        <taxon>Bacillati</taxon>
        <taxon>Bacillota</taxon>
        <taxon>Clostridia</taxon>
        <taxon>Eubacteriales</taxon>
        <taxon>Oscillospiraceae</taxon>
        <taxon>Oscillospiraceae incertae sedis</taxon>
    </lineage>
</organism>
<keyword evidence="3 5" id="KW-0762">Sugar transport</keyword>
<dbReference type="GO" id="GO:1901982">
    <property type="term" value="F:maltose binding"/>
    <property type="evidence" value="ECO:0007669"/>
    <property type="project" value="TreeGrafter"/>
</dbReference>
<feature type="region of interest" description="Disordered" evidence="6">
    <location>
        <begin position="433"/>
        <end position="457"/>
    </location>
</feature>
<feature type="compositionally biased region" description="Polar residues" evidence="6">
    <location>
        <begin position="437"/>
        <end position="457"/>
    </location>
</feature>
<dbReference type="GO" id="GO:0055052">
    <property type="term" value="C:ATP-binding cassette (ABC) transporter complex, substrate-binding subunit-containing"/>
    <property type="evidence" value="ECO:0007669"/>
    <property type="project" value="TreeGrafter"/>
</dbReference>
<dbReference type="SUPFAM" id="SSF53850">
    <property type="entry name" value="Periplasmic binding protein-like II"/>
    <property type="match status" value="1"/>
</dbReference>
<reference evidence="7" key="2">
    <citation type="submission" date="2014-06" db="EMBL/GenBank/DDBJ databases">
        <title>Draft genome sequence of Eubacterium siraeum (DSM 15702).</title>
        <authorList>
            <person name="Sudarsanam P."/>
            <person name="Ley R."/>
            <person name="Guruge J."/>
            <person name="Turnbaugh P.J."/>
            <person name="Mahowald M."/>
            <person name="Liep D."/>
            <person name="Gordon J."/>
        </authorList>
    </citation>
    <scope>NUCLEOTIDE SEQUENCE</scope>
    <source>
        <strain evidence="7">DSM 15702</strain>
    </source>
</reference>
<proteinExistence type="inferred from homology"/>